<dbReference type="AlphaFoldDB" id="A0A0F9K1Z0"/>
<reference evidence="1" key="1">
    <citation type="journal article" date="2015" name="Nature">
        <title>Complex archaea that bridge the gap between prokaryotes and eukaryotes.</title>
        <authorList>
            <person name="Spang A."/>
            <person name="Saw J.H."/>
            <person name="Jorgensen S.L."/>
            <person name="Zaremba-Niedzwiedzka K."/>
            <person name="Martijn J."/>
            <person name="Lind A.E."/>
            <person name="van Eijk R."/>
            <person name="Schleper C."/>
            <person name="Guy L."/>
            <person name="Ettema T.J."/>
        </authorList>
    </citation>
    <scope>NUCLEOTIDE SEQUENCE</scope>
</reference>
<comment type="caution">
    <text evidence="1">The sequence shown here is derived from an EMBL/GenBank/DDBJ whole genome shotgun (WGS) entry which is preliminary data.</text>
</comment>
<gene>
    <name evidence="1" type="ORF">LCGC14_1384520</name>
</gene>
<dbReference type="SUPFAM" id="SSF56059">
    <property type="entry name" value="Glutathione synthetase ATP-binding domain-like"/>
    <property type="match status" value="1"/>
</dbReference>
<accession>A0A0F9K1Z0</accession>
<protein>
    <recommendedName>
        <fullName evidence="2">ATP-grasp domain-containing protein</fullName>
    </recommendedName>
</protein>
<proteinExistence type="predicted"/>
<evidence type="ECO:0008006" key="2">
    <source>
        <dbReference type="Google" id="ProtNLM"/>
    </source>
</evidence>
<organism evidence="1">
    <name type="scientific">marine sediment metagenome</name>
    <dbReference type="NCBI Taxonomy" id="412755"/>
    <lineage>
        <taxon>unclassified sequences</taxon>
        <taxon>metagenomes</taxon>
        <taxon>ecological metagenomes</taxon>
    </lineage>
</organism>
<name>A0A0F9K1Z0_9ZZZZ</name>
<sequence length="450" mass="50985">MLLEQSTQSLIDYGKYFAYPQISLEPIRRRQDPELAQSIINLAKNKLAKTGTNKVTEPLFFVGSVDFMVKNDDDGKTFYVLESNGGNSRGFSAMPVKHWLQSYDSYAQSLHFAKSENPTVLIGHPNKDLLLYEKIFLAEYLVQKMKKKDPNAEAVHAANITGKRLKQGNLVIIGPYKDILSRLSIYKNNYVYFEGKKLDVLIGDGIARRKPEIVEHLLKNDLESLVVNDVFFLTDDKALTYMAVDEVAHLLANYSVEPIAFKRAQNDRELKKITTDILDEIPEVLIKPHGGSGGSGIDIISKKEQVQKKIESSKEHYEEKFGPTRNPFPYTVCQRVEATPIEWNDALHHYDIRVYVGRSKDRIVPLGALMRVSLEPFSGHFNKKSFVVNLSGYEGVDTDRGFGVHKDSLKLFNLEKSDFAKMFAAACTLSAYMNNNYSKLIKKALVDEKN</sequence>
<dbReference type="EMBL" id="LAZR01008880">
    <property type="protein sequence ID" value="KKM76003.1"/>
    <property type="molecule type" value="Genomic_DNA"/>
</dbReference>
<evidence type="ECO:0000313" key="1">
    <source>
        <dbReference type="EMBL" id="KKM76003.1"/>
    </source>
</evidence>